<dbReference type="GO" id="GO:0030163">
    <property type="term" value="P:protein catabolic process"/>
    <property type="evidence" value="ECO:0007669"/>
    <property type="project" value="InterPro"/>
</dbReference>
<dbReference type="PANTHER" id="PTHR33473">
    <property type="entry name" value="ATP-DEPENDENT CLP PROTEASE ADAPTER PROTEIN CLPS1, CHLOROPLASTIC"/>
    <property type="match status" value="1"/>
</dbReference>
<dbReference type="InterPro" id="IPR022935">
    <property type="entry name" value="ClpS"/>
</dbReference>
<evidence type="ECO:0000256" key="1">
    <source>
        <dbReference type="HAMAP-Rule" id="MF_00302"/>
    </source>
</evidence>
<dbReference type="GeneID" id="29742677"/>
<sequence length="115" mass="13063">MTNKLTHLSNHTVTAVLATDTLDATELDATIDENLETQTPWQVIVWNDPVNLMTYVSYVFRAHFGFSRRRAEKLMLQVHNNGKAVVFTGSREDAEKHTQAMHAWGLMASFEKAEN</sequence>
<dbReference type="HAMAP" id="MF_00302">
    <property type="entry name" value="ClpS"/>
    <property type="match status" value="1"/>
</dbReference>
<dbReference type="EMBL" id="LR134521">
    <property type="protein sequence ID" value="VEJ29186.1"/>
    <property type="molecule type" value="Genomic_DNA"/>
</dbReference>
<evidence type="ECO:0000313" key="3">
    <source>
        <dbReference type="EMBL" id="PAK86212.1"/>
    </source>
</evidence>
<dbReference type="RefSeq" id="WP_013398899.1">
    <property type="nucleotide sequence ID" value="NZ_CAKARO010000061.1"/>
</dbReference>
<feature type="domain" description="Adaptor protein ClpS core" evidence="2">
    <location>
        <begin position="37"/>
        <end position="103"/>
    </location>
</feature>
<dbReference type="Gene3D" id="3.30.1390.10">
    <property type="match status" value="1"/>
</dbReference>
<dbReference type="OMA" id="QVIVWND"/>
<dbReference type="SUPFAM" id="SSF54736">
    <property type="entry name" value="ClpS-like"/>
    <property type="match status" value="1"/>
</dbReference>
<protein>
    <recommendedName>
        <fullName evidence="1">ATP-dependent Clp protease adapter protein ClpS</fullName>
    </recommendedName>
</protein>
<dbReference type="PANTHER" id="PTHR33473:SF19">
    <property type="entry name" value="ATP-DEPENDENT CLP PROTEASE ADAPTER PROTEIN CLPS"/>
    <property type="match status" value="1"/>
</dbReference>
<dbReference type="Proteomes" id="UP000216195">
    <property type="component" value="Unassembled WGS sequence"/>
</dbReference>
<dbReference type="GO" id="GO:0008233">
    <property type="term" value="F:peptidase activity"/>
    <property type="evidence" value="ECO:0007669"/>
    <property type="project" value="UniProtKB-KW"/>
</dbReference>
<evidence type="ECO:0000313" key="8">
    <source>
        <dbReference type="Proteomes" id="UP000270988"/>
    </source>
</evidence>
<keyword evidence="7" id="KW-1185">Reference proteome</keyword>
<keyword evidence="4" id="KW-0378">Hydrolase</keyword>
<name>A0A2A8D714_9MICC</name>
<reference evidence="3 6" key="1">
    <citation type="submission" date="2017-04" db="EMBL/GenBank/DDBJ databases">
        <title>Kefir bacterial isolates.</title>
        <authorList>
            <person name="Kim Y."/>
            <person name="Blasche S."/>
            <person name="Patil K.R."/>
        </authorList>
    </citation>
    <scope>NUCLEOTIDE SEQUENCE [LARGE SCALE GENOMIC DNA]</scope>
    <source>
        <strain evidence="3 6">OG2-1</strain>
    </source>
</reference>
<dbReference type="AlphaFoldDB" id="A0A2A8D714"/>
<proteinExistence type="inferred from homology"/>
<evidence type="ECO:0000313" key="6">
    <source>
        <dbReference type="Proteomes" id="UP000216195"/>
    </source>
</evidence>
<evidence type="ECO:0000313" key="5">
    <source>
        <dbReference type="EMBL" id="VEJ29186.1"/>
    </source>
</evidence>
<dbReference type="GO" id="GO:0006508">
    <property type="term" value="P:proteolysis"/>
    <property type="evidence" value="ECO:0007669"/>
    <property type="project" value="UniProtKB-UniRule"/>
</dbReference>
<dbReference type="Pfam" id="PF02617">
    <property type="entry name" value="ClpS"/>
    <property type="match status" value="1"/>
</dbReference>
<dbReference type="EMBL" id="PDEV01000001">
    <property type="protein sequence ID" value="PEN16577.1"/>
    <property type="molecule type" value="Genomic_DNA"/>
</dbReference>
<dbReference type="STRING" id="762948.HMPREF0733_11739"/>
<comment type="function">
    <text evidence="1">Involved in the modulation of the specificity of the ClpAP-mediated ATP-dependent protein degradation.</text>
</comment>
<accession>A0A2A8D714</accession>
<comment type="subunit">
    <text evidence="1">Binds to the N-terminal domain of the chaperone ClpA.</text>
</comment>
<dbReference type="InterPro" id="IPR003769">
    <property type="entry name" value="ClpS_core"/>
</dbReference>
<dbReference type="Proteomes" id="UP000219947">
    <property type="component" value="Unassembled WGS sequence"/>
</dbReference>
<reference evidence="4" key="2">
    <citation type="submission" date="2017-10" db="EMBL/GenBank/DDBJ databases">
        <title>Kefir isolates.</title>
        <authorList>
            <person name="Kim Y."/>
            <person name="Blasche S."/>
        </authorList>
    </citation>
    <scope>NUCLEOTIDE SEQUENCE [LARGE SCALE GENOMIC DNA]</scope>
    <source>
        <strain evidence="4">OG2-2</strain>
    </source>
</reference>
<evidence type="ECO:0000313" key="7">
    <source>
        <dbReference type="Proteomes" id="UP000219947"/>
    </source>
</evidence>
<dbReference type="EMBL" id="NCWU01000003">
    <property type="protein sequence ID" value="PAK86212.1"/>
    <property type="molecule type" value="Genomic_DNA"/>
</dbReference>
<evidence type="ECO:0000259" key="2">
    <source>
        <dbReference type="Pfam" id="PF02617"/>
    </source>
</evidence>
<keyword evidence="4" id="KW-0645">Protease</keyword>
<dbReference type="NCBIfam" id="NF000668">
    <property type="entry name" value="PRK00033.1-1"/>
    <property type="match status" value="1"/>
</dbReference>
<dbReference type="Proteomes" id="UP000270988">
    <property type="component" value="Chromosome"/>
</dbReference>
<accession>A0A5F0M4P8</accession>
<gene>
    <name evidence="1 5" type="primary">clpS</name>
    <name evidence="3" type="ORF">B8W87_03585</name>
    <name evidence="4" type="ORF">CRM92_00600</name>
    <name evidence="5" type="ORF">NCTC10918_00432</name>
</gene>
<reference evidence="5 8" key="3">
    <citation type="submission" date="2018-12" db="EMBL/GenBank/DDBJ databases">
        <authorList>
            <consortium name="Pathogen Informatics"/>
        </authorList>
    </citation>
    <scope>NUCLEOTIDE SEQUENCE [LARGE SCALE GENOMIC DNA]</scope>
    <source>
        <strain evidence="5 8">NCTC10918</strain>
    </source>
</reference>
<dbReference type="InterPro" id="IPR014719">
    <property type="entry name" value="Ribosomal_bL12_C/ClpS-like"/>
</dbReference>
<evidence type="ECO:0000313" key="4">
    <source>
        <dbReference type="EMBL" id="PEN16577.1"/>
    </source>
</evidence>
<organism evidence="4 7">
    <name type="scientific">Rothia dentocariosa</name>
    <dbReference type="NCBI Taxonomy" id="2047"/>
    <lineage>
        <taxon>Bacteria</taxon>
        <taxon>Bacillati</taxon>
        <taxon>Actinomycetota</taxon>
        <taxon>Actinomycetes</taxon>
        <taxon>Micrococcales</taxon>
        <taxon>Micrococcaceae</taxon>
        <taxon>Rothia</taxon>
    </lineage>
</organism>
<comment type="similarity">
    <text evidence="1">Belongs to the ClpS family.</text>
</comment>